<dbReference type="Gene3D" id="3.30.1490.80">
    <property type="match status" value="1"/>
</dbReference>
<dbReference type="PANTHER" id="PTHR11130">
    <property type="entry name" value="GLUTATHIONE SYNTHETASE"/>
    <property type="match status" value="1"/>
</dbReference>
<dbReference type="InterPro" id="IPR005615">
    <property type="entry name" value="Glutathione_synthase"/>
</dbReference>
<feature type="domain" description="hAT-like transposase RNase-H fold" evidence="15">
    <location>
        <begin position="808"/>
        <end position="867"/>
    </location>
</feature>
<dbReference type="Gene3D" id="3.30.1490.50">
    <property type="match status" value="1"/>
</dbReference>
<evidence type="ECO:0000256" key="2">
    <source>
        <dbReference type="ARBA" id="ARBA00004965"/>
    </source>
</evidence>
<dbReference type="Gene3D" id="3.30.470.20">
    <property type="entry name" value="ATP-grasp fold, B domain"/>
    <property type="match status" value="1"/>
</dbReference>
<dbReference type="FunFam" id="3.30.1490.80:FF:000010">
    <property type="entry name" value="Glutathione synthetase"/>
    <property type="match status" value="1"/>
</dbReference>
<comment type="similarity">
    <text evidence="3">Belongs to the eukaryotic GSH synthase family.</text>
</comment>
<dbReference type="GO" id="GO:0003677">
    <property type="term" value="F:DNA binding"/>
    <property type="evidence" value="ECO:0007669"/>
    <property type="project" value="InterPro"/>
</dbReference>
<comment type="pathway">
    <text evidence="2">Sulfur metabolism; glutathione biosynthesis; glutathione from L-cysteine and L-glutamate: step 2/2.</text>
</comment>
<keyword evidence="7" id="KW-0317">Glutathione biosynthesis</keyword>
<dbReference type="SUPFAM" id="SSF56059">
    <property type="entry name" value="Glutathione synthetase ATP-binding domain-like"/>
    <property type="match status" value="1"/>
</dbReference>
<dbReference type="UniPathway" id="UPA00142">
    <property type="reaction ID" value="UER00210"/>
</dbReference>
<evidence type="ECO:0000256" key="8">
    <source>
        <dbReference type="ARBA" id="ARBA00022694"/>
    </source>
</evidence>
<dbReference type="GO" id="GO:0008033">
    <property type="term" value="P:tRNA processing"/>
    <property type="evidence" value="ECO:0007669"/>
    <property type="project" value="UniProtKB-KW"/>
</dbReference>
<dbReference type="EC" id="6.3.2.3" evidence="5"/>
<dbReference type="GO" id="GO:0004363">
    <property type="term" value="F:glutathione synthase activity"/>
    <property type="evidence" value="ECO:0007669"/>
    <property type="project" value="UniProtKB-EC"/>
</dbReference>
<evidence type="ECO:0000256" key="1">
    <source>
        <dbReference type="ARBA" id="ARBA00001946"/>
    </source>
</evidence>
<dbReference type="InterPro" id="IPR016185">
    <property type="entry name" value="PreATP-grasp_dom_sf"/>
</dbReference>
<dbReference type="InterPro" id="IPR012337">
    <property type="entry name" value="RNaseH-like_sf"/>
</dbReference>
<dbReference type="InterPro" id="IPR016195">
    <property type="entry name" value="Pol/histidinol_Pase-like"/>
</dbReference>
<protein>
    <recommendedName>
        <fullName evidence="5">glutathione synthase</fullName>
        <ecNumber evidence="5">6.3.2.3</ecNumber>
    </recommendedName>
</protein>
<evidence type="ECO:0000256" key="9">
    <source>
        <dbReference type="ARBA" id="ARBA00022723"/>
    </source>
</evidence>
<dbReference type="PANTHER" id="PTHR11130:SF4">
    <property type="entry name" value="GLUTATHIONE SYNTHETASE"/>
    <property type="match status" value="1"/>
</dbReference>
<evidence type="ECO:0000256" key="11">
    <source>
        <dbReference type="ARBA" id="ARBA00022840"/>
    </source>
</evidence>
<dbReference type="Gene3D" id="3.20.20.140">
    <property type="entry name" value="Metal-dependent hydrolases"/>
    <property type="match status" value="1"/>
</dbReference>
<dbReference type="SUPFAM" id="SSF53098">
    <property type="entry name" value="Ribonuclease H-like"/>
    <property type="match status" value="1"/>
</dbReference>
<dbReference type="EnsemblPlants" id="OB12G16930.1">
    <property type="protein sequence ID" value="OB12G16930.1"/>
    <property type="gene ID" value="OB12G16930"/>
</dbReference>
<dbReference type="Gene3D" id="3.40.50.1760">
    <property type="entry name" value="Glutathione synthase, substrate-binding domain superfamily, eukaryotic"/>
    <property type="match status" value="1"/>
</dbReference>
<keyword evidence="6" id="KW-0436">Ligase</keyword>
<evidence type="ECO:0000256" key="7">
    <source>
        <dbReference type="ARBA" id="ARBA00022684"/>
    </source>
</evidence>
<keyword evidence="17" id="KW-1185">Reference proteome</keyword>
<keyword evidence="10" id="KW-0547">Nucleotide-binding</keyword>
<sequence>MATPCSRLHPTSFASLRGGSRGSTAVTRPPCCGARPPSSLLAPARCAVLGTAAQTAAPTTSTARKVEVREKQGQLAVPPRLVDELVEEALVWSSQHGLVVGDKNHPRSGKAPGVGLLHAPFSLLPMSFPKVYWDQAVELAPLFNELVDRVSLDGEFLQETLARTKEVDSFTGRLLDIHSKMMKLNKKEDVRLGLTRSDYMVDGATDLLLQVELNTISTSSNGLACGVCELHRYLFMSNKKYLEVPVPYGIKSFPIVRSNNTHPAQLDPMVKNNLLPDGSPVAVVYFRAGYTPNDYPSEAEWRARLLIECSSAIKCPSIAYHLVGTKKIQQELAKQNVLERNQNSMNFVVSYAHQRFLDNKADIEKIRKCFAGLWSLENDSIVMSAIESPELYVLKPQREGGGNNIYGDNLRETLVNLRKDGSNELAAYILMQRIFPPASLCYLVREGTCIRDNAVSEFGIFGAYLRNKDKVIVNDQCGYLMRTKAASLNEGGVVAGVLEAAKKFQCWIIMESPDEANPCSLKYIDVSKVEFVEGDMFIFMPKSTLQNFGPRSAWRVQRAPSRNRRADLDMSDDGDPMIINDELRLLGNGGTTRTTSRCSVAVLMGVLALVAPPVPMKQMAPMKPPRHQPRVASEPECVDPRKRLLALRLIDESHTGQNIAERVLLVLDEHGLKDKVFSVTLDNASSNTTTIDKLTPSINGYIGNMFMHQRCACHIINLIVKSGLKRLKPYLEAFRTAISFLNSSNLRIAGFKSYCIAVGELISVFIDIHYSRAPNENLLLTNSHWYVAEKILEFLEVFYDATVVISGVYYATSPLMIHQLLSIARHLHAYENDDLLRHSVVPMKTKFLKYWRNIPALYAFAFILDPRELLVCAPAAVPSPQLIPNTHSPKPLIRVSNIGPCVSVGWASLATAALDHLCQAQAVSDHLDILSIDFSHKLPFRLKLPMIKLALQRGLHFEIAYSPLIADAESRKQVLAQAKLLVDWTKGKNLIISSAARAANEIRGPNDVINLCAYLLGLSTQRAKAAVSANCRSLISNALRKKHFYKETIRIDRLLPNEQLNLSNFKLGDWIGWDPLYCKREVQSLETNLEPSNKDQLPGLPVDKSVLVEQLDESSNYRDIPLPSGTQEDSLQVNRGEIICQLPTLPASFGHENVSTILDKPENDENIAHQMQAADVPFVELKSIDQHIESVQDRMQLDETESFKINLASDDSLVCSAFPSTMEPSDATLVNKCSHQSSDILDYGKACRNCESDLTSCVRVDKSPLDSEIPSGSSVLPENKVLDLFNGITVDSETPLWCPPCGRDDEAPSDLALRWDSDLCGDVMMPQHVIKGGIEQITDKQIIHTLRDKIESIDRNGTISTTHAFHGPETVSTACMYNKGSNTTLGTDELTKQVPNETSTSLDEDIADIHKQPLNNSFASGEVEVPQVISEKQSQKVRVHHTAYLPFLGLLKSLHFKKKACKLEWPAPDRSVNKLNMMMQA</sequence>
<comment type="cofactor">
    <cofactor evidence="1">
        <name>Mg(2+)</name>
        <dbReference type="ChEBI" id="CHEBI:18420"/>
    </cofactor>
</comment>
<comment type="subunit">
    <text evidence="4">Homodimer.</text>
</comment>
<keyword evidence="12" id="KW-0460">Magnesium</keyword>
<dbReference type="STRING" id="4533.J3NCI5"/>
<dbReference type="Proteomes" id="UP000006038">
    <property type="component" value="Chromosome 12"/>
</dbReference>
<dbReference type="Pfam" id="PF03199">
    <property type="entry name" value="GSH_synthase"/>
    <property type="match status" value="1"/>
</dbReference>
<reference evidence="16" key="1">
    <citation type="journal article" date="2013" name="Nat. Commun.">
        <title>Whole-genome sequencing of Oryza brachyantha reveals mechanisms underlying Oryza genome evolution.</title>
        <authorList>
            <person name="Chen J."/>
            <person name="Huang Q."/>
            <person name="Gao D."/>
            <person name="Wang J."/>
            <person name="Lang Y."/>
            <person name="Liu T."/>
            <person name="Li B."/>
            <person name="Bai Z."/>
            <person name="Luis Goicoechea J."/>
            <person name="Liang C."/>
            <person name="Chen C."/>
            <person name="Zhang W."/>
            <person name="Sun S."/>
            <person name="Liao Y."/>
            <person name="Zhang X."/>
            <person name="Yang L."/>
            <person name="Song C."/>
            <person name="Wang M."/>
            <person name="Shi J."/>
            <person name="Liu G."/>
            <person name="Liu J."/>
            <person name="Zhou H."/>
            <person name="Zhou W."/>
            <person name="Yu Q."/>
            <person name="An N."/>
            <person name="Chen Y."/>
            <person name="Cai Q."/>
            <person name="Wang B."/>
            <person name="Liu B."/>
            <person name="Min J."/>
            <person name="Huang Y."/>
            <person name="Wu H."/>
            <person name="Li Z."/>
            <person name="Zhang Y."/>
            <person name="Yin Y."/>
            <person name="Song W."/>
            <person name="Jiang J."/>
            <person name="Jackson S.A."/>
            <person name="Wing R.A."/>
            <person name="Wang J."/>
            <person name="Chen M."/>
        </authorList>
    </citation>
    <scope>NUCLEOTIDE SEQUENCE [LARGE SCALE GENOMIC DNA]</scope>
    <source>
        <strain evidence="16">cv. IRGC 101232</strain>
    </source>
</reference>
<dbReference type="GO" id="GO:0043295">
    <property type="term" value="F:glutathione binding"/>
    <property type="evidence" value="ECO:0007669"/>
    <property type="project" value="TreeGrafter"/>
</dbReference>
<evidence type="ECO:0000256" key="13">
    <source>
        <dbReference type="SAM" id="MobiDB-lite"/>
    </source>
</evidence>
<evidence type="ECO:0000256" key="12">
    <source>
        <dbReference type="ARBA" id="ARBA00022842"/>
    </source>
</evidence>
<dbReference type="HOGENOM" id="CLU_249656_0_0_1"/>
<dbReference type="SUPFAM" id="SSF52440">
    <property type="entry name" value="PreATP-grasp domain"/>
    <property type="match status" value="1"/>
</dbReference>
<dbReference type="Pfam" id="PF01876">
    <property type="entry name" value="RNase_P_p30"/>
    <property type="match status" value="1"/>
</dbReference>
<evidence type="ECO:0000256" key="10">
    <source>
        <dbReference type="ARBA" id="ARBA00022741"/>
    </source>
</evidence>
<dbReference type="eggNOG" id="KOG2363">
    <property type="taxonomic scope" value="Eukaryota"/>
</dbReference>
<evidence type="ECO:0000256" key="4">
    <source>
        <dbReference type="ARBA" id="ARBA00011738"/>
    </source>
</evidence>
<dbReference type="GO" id="GO:0005524">
    <property type="term" value="F:ATP binding"/>
    <property type="evidence" value="ECO:0007669"/>
    <property type="project" value="UniProtKB-KW"/>
</dbReference>
<evidence type="ECO:0000256" key="6">
    <source>
        <dbReference type="ARBA" id="ARBA00022598"/>
    </source>
</evidence>
<evidence type="ECO:0000313" key="17">
    <source>
        <dbReference type="Proteomes" id="UP000006038"/>
    </source>
</evidence>
<dbReference type="InterPro" id="IPR002738">
    <property type="entry name" value="RNase_P_p30"/>
</dbReference>
<dbReference type="eggNOG" id="KOG0021">
    <property type="taxonomic scope" value="Eukaryota"/>
</dbReference>
<dbReference type="Pfam" id="PF03917">
    <property type="entry name" value="GSH_synth_ATP"/>
    <property type="match status" value="1"/>
</dbReference>
<keyword evidence="8" id="KW-0819">tRNA processing</keyword>
<organism evidence="16">
    <name type="scientific">Oryza brachyantha</name>
    <name type="common">malo sina</name>
    <dbReference type="NCBI Taxonomy" id="4533"/>
    <lineage>
        <taxon>Eukaryota</taxon>
        <taxon>Viridiplantae</taxon>
        <taxon>Streptophyta</taxon>
        <taxon>Embryophyta</taxon>
        <taxon>Tracheophyta</taxon>
        <taxon>Spermatophyta</taxon>
        <taxon>Magnoliopsida</taxon>
        <taxon>Liliopsida</taxon>
        <taxon>Poales</taxon>
        <taxon>Poaceae</taxon>
        <taxon>BOP clade</taxon>
        <taxon>Oryzoideae</taxon>
        <taxon>Oryzeae</taxon>
        <taxon>Oryzinae</taxon>
        <taxon>Oryza</taxon>
    </lineage>
</organism>
<dbReference type="Pfam" id="PF14372">
    <property type="entry name" value="hAT-like_RNase-H"/>
    <property type="match status" value="1"/>
</dbReference>
<dbReference type="InterPro" id="IPR037013">
    <property type="entry name" value="GSH-S_sub-bd_sf"/>
</dbReference>
<keyword evidence="11" id="KW-0067">ATP-binding</keyword>
<feature type="domain" description="Glutathione synthase substrate-binding" evidence="14">
    <location>
        <begin position="271"/>
        <end position="323"/>
    </location>
</feature>
<evidence type="ECO:0000256" key="3">
    <source>
        <dbReference type="ARBA" id="ARBA00010385"/>
    </source>
</evidence>
<feature type="region of interest" description="Disordered" evidence="13">
    <location>
        <begin position="1"/>
        <end position="28"/>
    </location>
</feature>
<dbReference type="InterPro" id="IPR014709">
    <property type="entry name" value="Glutathione_synthase_C_euk"/>
</dbReference>
<dbReference type="Gene3D" id="1.10.1080.10">
    <property type="entry name" value="Glutathione Synthetase, Chain A, domain 3"/>
    <property type="match status" value="1"/>
</dbReference>
<evidence type="ECO:0000259" key="14">
    <source>
        <dbReference type="Pfam" id="PF03199"/>
    </source>
</evidence>
<reference evidence="16" key="2">
    <citation type="submission" date="2013-04" db="UniProtKB">
        <authorList>
            <consortium name="EnsemblPlants"/>
        </authorList>
    </citation>
    <scope>IDENTIFICATION</scope>
</reference>
<dbReference type="FunFam" id="3.30.1490.50:FF:000001">
    <property type="entry name" value="Glutathione synthetase"/>
    <property type="match status" value="1"/>
</dbReference>
<dbReference type="SUPFAM" id="SSF89550">
    <property type="entry name" value="PHP domain-like"/>
    <property type="match status" value="1"/>
</dbReference>
<name>J3NCI5_ORYBR</name>
<dbReference type="Gramene" id="OB12G16930.1">
    <property type="protein sequence ID" value="OB12G16930.1"/>
    <property type="gene ID" value="OB12G16930"/>
</dbReference>
<dbReference type="eggNOG" id="KOG1121">
    <property type="taxonomic scope" value="Eukaryota"/>
</dbReference>
<accession>J3NCI5</accession>
<dbReference type="InterPro" id="IPR004887">
    <property type="entry name" value="GSH_synth_subst-bd"/>
</dbReference>
<dbReference type="InterPro" id="IPR014049">
    <property type="entry name" value="Glutathione_synthase_N_euk"/>
</dbReference>
<evidence type="ECO:0000256" key="5">
    <source>
        <dbReference type="ARBA" id="ARBA00012214"/>
    </source>
</evidence>
<evidence type="ECO:0000313" key="16">
    <source>
        <dbReference type="EnsemblPlants" id="OB12G16930.1"/>
    </source>
</evidence>
<evidence type="ECO:0000259" key="15">
    <source>
        <dbReference type="Pfam" id="PF14372"/>
    </source>
</evidence>
<dbReference type="InterPro" id="IPR025525">
    <property type="entry name" value="hAT-like_transposase_RNase-H"/>
</dbReference>
<keyword evidence="9" id="KW-0479">Metal-binding</keyword>
<dbReference type="GO" id="GO:0046872">
    <property type="term" value="F:metal ion binding"/>
    <property type="evidence" value="ECO:0007669"/>
    <property type="project" value="UniProtKB-KW"/>
</dbReference>
<proteinExistence type="inferred from homology"/>
<dbReference type="InterPro" id="IPR014042">
    <property type="entry name" value="Glutathione_synthase_a-hlx"/>
</dbReference>
<dbReference type="GO" id="GO:0005829">
    <property type="term" value="C:cytosol"/>
    <property type="evidence" value="ECO:0007669"/>
    <property type="project" value="TreeGrafter"/>
</dbReference>